<feature type="region of interest" description="Disordered" evidence="1">
    <location>
        <begin position="231"/>
        <end position="283"/>
    </location>
</feature>
<keyword evidence="2" id="KW-0812">Transmembrane</keyword>
<feature type="compositionally biased region" description="Polar residues" evidence="1">
    <location>
        <begin position="296"/>
        <end position="309"/>
    </location>
</feature>
<feature type="region of interest" description="Disordered" evidence="1">
    <location>
        <begin position="296"/>
        <end position="321"/>
    </location>
</feature>
<accession>A0A409Y854</accession>
<reference evidence="3 4" key="1">
    <citation type="journal article" date="2018" name="Evol. Lett.">
        <title>Horizontal gene cluster transfer increased hallucinogenic mushroom diversity.</title>
        <authorList>
            <person name="Reynolds H.T."/>
            <person name="Vijayakumar V."/>
            <person name="Gluck-Thaler E."/>
            <person name="Korotkin H.B."/>
            <person name="Matheny P.B."/>
            <person name="Slot J.C."/>
        </authorList>
    </citation>
    <scope>NUCLEOTIDE SEQUENCE [LARGE SCALE GENOMIC DNA]</scope>
    <source>
        <strain evidence="3 4">2629</strain>
    </source>
</reference>
<gene>
    <name evidence="3" type="ORF">CVT24_009369</name>
</gene>
<feature type="compositionally biased region" description="Polar residues" evidence="1">
    <location>
        <begin position="252"/>
        <end position="273"/>
    </location>
</feature>
<evidence type="ECO:0000313" key="4">
    <source>
        <dbReference type="Proteomes" id="UP000284842"/>
    </source>
</evidence>
<name>A0A409Y854_9AGAR</name>
<dbReference type="AlphaFoldDB" id="A0A409Y854"/>
<dbReference type="Proteomes" id="UP000284842">
    <property type="component" value="Unassembled WGS sequence"/>
</dbReference>
<protein>
    <submittedName>
        <fullName evidence="3">Uncharacterized protein</fullName>
    </submittedName>
</protein>
<sequence length="344" mass="36716">MTSLDLSERSLNLYTSKKRIIRRVIFQGRQYGEQAEPPTPSVPSVTSSSSFSDHAFTLSVPSTAVPGQPTTTISQPLSSTSDESFSTLSLLTSLSTSTPFQWQATVTVTVVSLSPTVTTYYLGTVKRSRPTSTTTATVQSAQDPGGNKQLFPMGTIGAVIMSVLFAVMMGFVIFVARKRFGFPRSSPLSKLRKDAMAARMTNAIFEPKSFGGRPRRTRSLLSLVTLSSFRRGRSGPGSQISSLPPVSPTSAPPMSQASPIQSTSNPIASSSRRTLSDASESGVDSSSTFRAFLASGNTSRNIQPESSLGAQHPPLDSCTAIPDDLDTPIFLTASPRNSGFKPRK</sequence>
<evidence type="ECO:0000256" key="2">
    <source>
        <dbReference type="SAM" id="Phobius"/>
    </source>
</evidence>
<dbReference type="OrthoDB" id="10572817at2759"/>
<dbReference type="EMBL" id="NHTK01001369">
    <property type="protein sequence ID" value="PPQ99101.1"/>
    <property type="molecule type" value="Genomic_DNA"/>
</dbReference>
<evidence type="ECO:0000256" key="1">
    <source>
        <dbReference type="SAM" id="MobiDB-lite"/>
    </source>
</evidence>
<keyword evidence="2" id="KW-1133">Transmembrane helix</keyword>
<keyword evidence="4" id="KW-1185">Reference proteome</keyword>
<proteinExistence type="predicted"/>
<organism evidence="3 4">
    <name type="scientific">Panaeolus cyanescens</name>
    <dbReference type="NCBI Taxonomy" id="181874"/>
    <lineage>
        <taxon>Eukaryota</taxon>
        <taxon>Fungi</taxon>
        <taxon>Dikarya</taxon>
        <taxon>Basidiomycota</taxon>
        <taxon>Agaricomycotina</taxon>
        <taxon>Agaricomycetes</taxon>
        <taxon>Agaricomycetidae</taxon>
        <taxon>Agaricales</taxon>
        <taxon>Agaricineae</taxon>
        <taxon>Galeropsidaceae</taxon>
        <taxon>Panaeolus</taxon>
    </lineage>
</organism>
<feature type="transmembrane region" description="Helical" evidence="2">
    <location>
        <begin position="150"/>
        <end position="176"/>
    </location>
</feature>
<dbReference type="InParanoid" id="A0A409Y854"/>
<feature type="region of interest" description="Disordered" evidence="1">
    <location>
        <begin position="60"/>
        <end position="80"/>
    </location>
</feature>
<comment type="caution">
    <text evidence="3">The sequence shown here is derived from an EMBL/GenBank/DDBJ whole genome shotgun (WGS) entry which is preliminary data.</text>
</comment>
<evidence type="ECO:0000313" key="3">
    <source>
        <dbReference type="EMBL" id="PPQ99101.1"/>
    </source>
</evidence>
<keyword evidence="2" id="KW-0472">Membrane</keyword>